<dbReference type="Pfam" id="PF25037">
    <property type="entry name" value="VPS13_C"/>
    <property type="match status" value="1"/>
</dbReference>
<evidence type="ECO:0000259" key="7">
    <source>
        <dbReference type="Pfam" id="PF25036"/>
    </source>
</evidence>
<organism evidence="9 10">
    <name type="scientific">Laodelphax striatellus</name>
    <name type="common">Small brown planthopper</name>
    <name type="synonym">Delphax striatella</name>
    <dbReference type="NCBI Taxonomy" id="195883"/>
    <lineage>
        <taxon>Eukaryota</taxon>
        <taxon>Metazoa</taxon>
        <taxon>Ecdysozoa</taxon>
        <taxon>Arthropoda</taxon>
        <taxon>Hexapoda</taxon>
        <taxon>Insecta</taxon>
        <taxon>Pterygota</taxon>
        <taxon>Neoptera</taxon>
        <taxon>Paraneoptera</taxon>
        <taxon>Hemiptera</taxon>
        <taxon>Auchenorrhyncha</taxon>
        <taxon>Fulgoroidea</taxon>
        <taxon>Delphacidae</taxon>
        <taxon>Criomorphinae</taxon>
        <taxon>Laodelphax</taxon>
    </lineage>
</organism>
<feature type="compositionally biased region" description="Polar residues" evidence="5">
    <location>
        <begin position="1374"/>
        <end position="1401"/>
    </location>
</feature>
<dbReference type="GO" id="GO:0045053">
    <property type="term" value="P:protein retention in Golgi apparatus"/>
    <property type="evidence" value="ECO:0007669"/>
    <property type="project" value="TreeGrafter"/>
</dbReference>
<comment type="caution">
    <text evidence="9">The sequence shown here is derived from an EMBL/GenBank/DDBJ whole genome shotgun (WGS) entry which is preliminary data.</text>
</comment>
<proteinExistence type="inferred from homology"/>
<evidence type="ECO:0000259" key="6">
    <source>
        <dbReference type="Pfam" id="PF12624"/>
    </source>
</evidence>
<feature type="region of interest" description="Disordered" evidence="5">
    <location>
        <begin position="2025"/>
        <end position="2046"/>
    </location>
</feature>
<dbReference type="GO" id="GO:0006623">
    <property type="term" value="P:protein targeting to vacuole"/>
    <property type="evidence" value="ECO:0007669"/>
    <property type="project" value="TreeGrafter"/>
</dbReference>
<evidence type="ECO:0008006" key="11">
    <source>
        <dbReference type="Google" id="ProtNLM"/>
    </source>
</evidence>
<evidence type="ECO:0000313" key="9">
    <source>
        <dbReference type="EMBL" id="RZF46695.1"/>
    </source>
</evidence>
<feature type="compositionally biased region" description="Basic and acidic residues" evidence="5">
    <location>
        <begin position="1358"/>
        <end position="1372"/>
    </location>
</feature>
<gene>
    <name evidence="9" type="ORF">LSTR_LSTR002558</name>
</gene>
<evidence type="ECO:0000256" key="1">
    <source>
        <dbReference type="ARBA" id="ARBA00006545"/>
    </source>
</evidence>
<evidence type="ECO:0000256" key="5">
    <source>
        <dbReference type="SAM" id="MobiDB-lite"/>
    </source>
</evidence>
<reference evidence="9 10" key="1">
    <citation type="journal article" date="2017" name="Gigascience">
        <title>Genome sequence of the small brown planthopper, Laodelphax striatellus.</title>
        <authorList>
            <person name="Zhu J."/>
            <person name="Jiang F."/>
            <person name="Wang X."/>
            <person name="Yang P."/>
            <person name="Bao Y."/>
            <person name="Zhao W."/>
            <person name="Wang W."/>
            <person name="Lu H."/>
            <person name="Wang Q."/>
            <person name="Cui N."/>
            <person name="Li J."/>
            <person name="Chen X."/>
            <person name="Luo L."/>
            <person name="Yu J."/>
            <person name="Kang L."/>
            <person name="Cui F."/>
        </authorList>
    </citation>
    <scope>NUCLEOTIDE SEQUENCE [LARGE SCALE GENOMIC DNA]</scope>
    <source>
        <strain evidence="9">Lst14</strain>
    </source>
</reference>
<evidence type="ECO:0000259" key="8">
    <source>
        <dbReference type="Pfam" id="PF25037"/>
    </source>
</evidence>
<feature type="region of interest" description="Disordered" evidence="5">
    <location>
        <begin position="1353"/>
        <end position="1408"/>
    </location>
</feature>
<dbReference type="InParanoid" id="A0A482XKT1"/>
<dbReference type="InterPro" id="IPR056748">
    <property type="entry name" value="VPS13-like_C"/>
</dbReference>
<dbReference type="Pfam" id="PF25036">
    <property type="entry name" value="VPS13_VAB"/>
    <property type="match status" value="1"/>
</dbReference>
<keyword evidence="2" id="KW-0813">Transport</keyword>
<dbReference type="PANTHER" id="PTHR16166">
    <property type="entry name" value="VACUOLAR PROTEIN SORTING-ASSOCIATED PROTEIN VPS13"/>
    <property type="match status" value="1"/>
</dbReference>
<evidence type="ECO:0000256" key="3">
    <source>
        <dbReference type="ARBA" id="ARBA00023055"/>
    </source>
</evidence>
<dbReference type="SMR" id="A0A482XKT1"/>
<comment type="similarity">
    <text evidence="1">Belongs to the VPS13 family.</text>
</comment>
<dbReference type="OrthoDB" id="428159at2759"/>
<feature type="domain" description="Vacuolar protein sorting-associated protein 13 VPS13 adaptor binding" evidence="7">
    <location>
        <begin position="2107"/>
        <end position="2612"/>
    </location>
</feature>
<sequence length="3346" mass="377087">MVFESIVVDLLNRFVGEYVENLDSKQLKIGIWGGDVVLENLVMKQSALDDLNLPVKTVHGHLGKLILKIPWKNLYSSPTEATVEKLFLLVVPNQDTRYDPVKEEKWKQEAKQAEIEKVEAAKKKELEKDKPKADDTFTEKMITQIVRNVQICIKDIHIRYEDRVTSPKSPFSFGITLHNLSVTTTNEDWIPAISQDVTGKIFKHLTIDGLAIYWNSNCELFSLIQSQGLNNKFQSGIPSKGQLVPGYKYMVGPISCTAKLQLNTKPELDDFQVPKSLFNIEMEKVQLKISKLQYRDIFALVDSLDRMRRAALYRKYRPQVNTFRGHYKLWWQYAYTCILEEEVRRRRRNWDWVHIFTHRANCRKYAEAYQAKLISANKESDETCKECELALDAFNIVLIRQKIEVEVERQGKLLEAKKKSEKAKGWFSGWWGGGSSESVIEDQSKTDDIKKQFAEAMSGEEKEKLFRAIGYQENFVPDDLPVEFVAVRLNFILQCLEVEVRDDDLQDEKSVMRVALNQMELQLEQRPSANAIRVTSMMYNLSASGLKQLDGLPEVCSSLHNIEGDGKTPLVKIIFETNPLCGTCDHRVHAEFKPLQIVYDAQTIIKLTDIFTPQEEQSAVVSQLQAAYQMKMAEVKEKSALGLQYTIQKHTRLDLKIDVMASHVIIPHGGFYDKKQPILVYNLGKFSVSSRLRQEDPLNVRNMHKEGYSEDKILDILRAESYDHFVLKLEAAQVLLAYPDEDWLSLCCNLKQSDLHLLNPTDLTIEIEKCLISDDPRLPKVKIKGSLPQITLRIKEKRMVDTLVLLMSIPFTEAKPPKSHDQDQGIQLYQSTLSITPHDMNRLKKQKTVSMQVEDEEIIQYTDVEANFELQQIFIEMIAEKGALSYNPTVSMSVLKLEASLLVQTFQISAEARLGGLELLHNFESKVIKVIDTPMASGKNEDLLILNYLSADKDSPEFHSRYGSILQYLTVHFSKLNVLVQQEALMFLIHWIGNTQSYIEEQGKALGTKTLEARPNTLTVKKENFRSSLTNLQESMRELFHPTASRVIVKKGKAKRVEVIDLKLDAKLDEIGITLSNNMHDLARLEVSGCNSSIIIKKSYTQIDGKLTNFQVFDFNKDTAHPKVLTIVGKEELMTAQLVLFNEELLQRTTDAVNMSVRADIGCVRIVFINRFLTSVIGFMNNFQTAQEKLREASAAAAEAARSNVRQAYSAAVKIRLNINLKAPIIVIPENSKSFNAMFFDFGFLTISNNFQDIVTKHDGHTAVIDHISLNLVNLKASRVLLDDQGTIKTEQNILKPITFDLGVQRNLSCGWYTDVPDLDVGARLGTILIQLTQNDYVTLMSIVSENLAEVDSSYTKPNEHPHEQPQEHPQEHISSVATVSSNVPMSKSSTSTKALSQSLGKGSGPKIPQSDITTSIKFNFRLESIVVELFTDDQETEDGRRNSVLSQSLARMTLHLLSVKGVMLSDGTIASSVLMLNLLLDDTRASKASKINRYMERVAQDIDSNETKSSESQIESDSLFVDSEDTFQVDFRQRESSVTPAHRRAMVDATIRLKDGNLYLDLRVYSFLLILNLEHLLKIRDLFVLPEKPEVFDVAKKLSNQTKLHASSVTSYVAKVENQTAQVGVENKEIMRNIDIHVEKPDIILVENLDDVNTNALNLQMEMNAKLSMSGSGKHQSISANIMDLQLFTCCYNPEKRQNTKSLVLFPFCVSLVGTTPEDNGLHLDLSTTRIHLSVSPGTIELLNKCYQTLYDEGGNSKSNRNDSDYSNVWNVSRVEEKDFWFLSSEVAQDALEVLAIESSVEAVEPLNEVCSVCVPSLVITLDTGIGKHTVPCLFLESTASGKVHNWSSNLSVNMEITLQIDYYNYSLAVWEPVLEPIETFNEGDRVLNPWKLNMEMKKLAVEDVQQQCRDDTEGKPPAMTINIKSLEAMELTITKTCLDVLSNIGASFQDAIYKPETIEKFEIKAPYLIQNDTGLSISVVLANDAFRVSGVENTESIREVVLKPDASVPLSALDLTGNEHVARTSFQGNKETGGSSGRKRSPSLQTSFVNRMSIRSIDERFLTLNIEEMNGELQIPMMKCDKRYFTLHKPNSPDTVSSKSISSEQIGLVVDITLESNATMKVTLCSIIRIYNNFSVAISVYFMTKKGNEVQLITSIPPKSHFNLPVQAIYTPAKELFFSVEGYSLSTNPFIWKEVQSNWKFSKLLQCNSKNSEDKEPFFIKAVGEVEQVYFEHGNRHTMNSNCININLNPPVVLKNLLPVDIICCVQGIVAENSIKSGGLFEIPTCEPGSSSIVLRISGYLDREWSCKNSIAEEPPELDVWIFECYESPQRICFELGMHSVIKNGCLVMQLYCPFWMINKTGLSLCYRRSGKPTAETVSSGIPTEQPDDMSNVLFHPDNFKGPVMFSFRAKNFFGKKKATIKVENGEWSEKFSLDVVGSYGVVSCVTNSIKYQIGVNIQLMSNSLTKQVILTPYNVLVNNSPQTTLEYKESVHSGEWKPISPLSCCPFYPKSAGSSQLIVRVMDTAQETLSFPYDTIHNTLLKLDNEFGGVSVDVQITEGSVHITFDDFGPELATALIVNKTDFEITLKEKNVEHEKITLPPNHKTLFCWSTFNEDRFITWNEEKYKTDLLKSDVGDFNVASNVTSYFASFLDGRQRILLFTMDPTLVQTVQNAGQIQQFDSEIILSIHGIGLSLVDNIKLNEILYLGITSSVSWESLKSSKKQFKALPEAQNELLEEEYQLYLQRKRQGGNVPAVVPVGDKMIDFEKFMVKKPHEKELNRAYRTGFWVSYKQSKHQVQIHSKINRLQIDNQMQDCVFPVVLAPVPPPKSVAQQHAIKPFVEVSVVECLTERSVIKQFKYFKVLMQEFHVKVDAGFINSIVSFFEAGDISDEEEQKRFKNDCKSIDEELMSRVEMISSREQKNYYDFFHFSPIKMHVSFSLSGGIGGSGGGVHDSLPPIVSLLTQSLGVTLTDMHDVVFKLSYFERQYIFINQRQIMYEIQSHYIGQLIKQFYVLVFGLDVLGNPYGLVVGLKHGVEDLFYEPFQGAIQGPGEFAEGLYLGVKSLFGHTVGGAAGAMSRITGAMGKGLAALTFDEDYQRKRREQTEQQCTVQESITRGGKGIVMGVVGGVGGVFTKPISGAKEEGVEGFFKGFGKGMVGLVTRPTAGVVDFASGTLSSVRRITQFSEEVMRQRNPRNFKNDRYIRPYSKLDAEGCKLLQEVDKGRYAGTDTYVYHIPIGNKDTLLLTDKRIVYVTHSDMFGGFQAEWTHTWGELSEAPKLADTGIILVLQDAKKKLFRSSNSKKMLVIPEEDRRRAVFAKMNSCLQVSSRGSLASGAGSISSQN</sequence>
<dbReference type="InterPro" id="IPR009543">
    <property type="entry name" value="VPS13_VAB"/>
</dbReference>
<dbReference type="InterPro" id="IPR026847">
    <property type="entry name" value="VPS13"/>
</dbReference>
<feature type="domain" description="Intermembrane lipid transfer protein VPS13-like C-terminal" evidence="8">
    <location>
        <begin position="3195"/>
        <end position="3311"/>
    </location>
</feature>
<dbReference type="Pfam" id="PF12624">
    <property type="entry name" value="VPS13_N"/>
    <property type="match status" value="1"/>
</dbReference>
<evidence type="ECO:0000256" key="2">
    <source>
        <dbReference type="ARBA" id="ARBA00022448"/>
    </source>
</evidence>
<dbReference type="GO" id="GO:0006869">
    <property type="term" value="P:lipid transport"/>
    <property type="evidence" value="ECO:0007669"/>
    <property type="project" value="UniProtKB-KW"/>
</dbReference>
<evidence type="ECO:0000313" key="10">
    <source>
        <dbReference type="Proteomes" id="UP000291343"/>
    </source>
</evidence>
<feature type="compositionally biased region" description="Polar residues" evidence="5">
    <location>
        <begin position="2026"/>
        <end position="2035"/>
    </location>
</feature>
<feature type="coiled-coil region" evidence="4">
    <location>
        <begin position="103"/>
        <end position="130"/>
    </location>
</feature>
<accession>A0A482XKT1</accession>
<dbReference type="InterPro" id="IPR026854">
    <property type="entry name" value="VPS13_N"/>
</dbReference>
<dbReference type="PANTHER" id="PTHR16166:SF93">
    <property type="entry name" value="INTERMEMBRANE LIPID TRANSFER PROTEIN VPS13"/>
    <property type="match status" value="1"/>
</dbReference>
<keyword evidence="10" id="KW-1185">Reference proteome</keyword>
<name>A0A482XKT1_LAOST</name>
<evidence type="ECO:0000256" key="4">
    <source>
        <dbReference type="SAM" id="Coils"/>
    </source>
</evidence>
<dbReference type="FunCoup" id="A0A482XKT1">
    <property type="interactions" value="1111"/>
</dbReference>
<protein>
    <recommendedName>
        <fullName evidence="11">Vacuolar protein sorting-associated protein 13</fullName>
    </recommendedName>
</protein>
<keyword evidence="3" id="KW-0445">Lipid transport</keyword>
<dbReference type="EMBL" id="QKKF02005739">
    <property type="protein sequence ID" value="RZF46695.1"/>
    <property type="molecule type" value="Genomic_DNA"/>
</dbReference>
<dbReference type="Proteomes" id="UP000291343">
    <property type="component" value="Unassembled WGS sequence"/>
</dbReference>
<feature type="domain" description="Chorein N-terminal" evidence="6">
    <location>
        <begin position="2"/>
        <end position="1078"/>
    </location>
</feature>
<dbReference type="STRING" id="195883.A0A482XKT1"/>
<keyword evidence="4" id="KW-0175">Coiled coil</keyword>